<dbReference type="Proteomes" id="UP000269352">
    <property type="component" value="Unassembled WGS sequence"/>
</dbReference>
<sequence>MLYPEEAHTLKFNWPDKLVGKVKINYELQTKANNLNRVYSFDTMATFNISKENNIYKVMFNDIQVKHKKISPQINDKINLLLDIDSNYLDFCLNDKGEIIKLLNYSDYKQNVLNQINRNNIKAKYSNDLLNELKTEIDASDYESKLLLNLQKEWEYLLQFWFNRTLREYYYYTIENFMYVMPSISANAISGINQFFIQSVNKKNRTTVLKNIQYIPANTLYKILREKYNISYINFWMHKYRVRTTYYLETNIDTLVPKQYVVETSIRLPGVKKDDIITYTFD</sequence>
<protein>
    <submittedName>
        <fullName evidence="1">Uncharacterized protein</fullName>
    </submittedName>
</protein>
<gene>
    <name evidence="1" type="ORF">NO1_1141</name>
</gene>
<name>A0A388TBW1_TERA1</name>
<dbReference type="AlphaFoldDB" id="A0A388TBW1"/>
<proteinExistence type="predicted"/>
<reference evidence="1 2" key="1">
    <citation type="journal article" date="2019" name="ISME J.">
        <title>Genome analyses of uncultured TG2/ZB3 bacteria in 'Margulisbacteria' specifically attached to ectosymbiotic spirochetes of protists in the termite gut.</title>
        <authorList>
            <person name="Utami Y.D."/>
            <person name="Kuwahara H."/>
            <person name="Igai K."/>
            <person name="Murakami T."/>
            <person name="Sugaya K."/>
            <person name="Morikawa T."/>
            <person name="Nagura Y."/>
            <person name="Yuki M."/>
            <person name="Deevong P."/>
            <person name="Inoue T."/>
            <person name="Kihara K."/>
            <person name="Lo N."/>
            <person name="Yamada A."/>
            <person name="Ohkuma M."/>
            <person name="Hongoh Y."/>
        </authorList>
    </citation>
    <scope>NUCLEOTIDE SEQUENCE [LARGE SCALE GENOMIC DNA]</scope>
    <source>
        <strain evidence="1">NkOx7-01</strain>
    </source>
</reference>
<comment type="caution">
    <text evidence="1">The sequence shown here is derived from an EMBL/GenBank/DDBJ whole genome shotgun (WGS) entry which is preliminary data.</text>
</comment>
<accession>A0A388TBW1</accession>
<dbReference type="EMBL" id="BGZN01000022">
    <property type="protein sequence ID" value="GBR73868.1"/>
    <property type="molecule type" value="Genomic_DNA"/>
</dbReference>
<keyword evidence="2" id="KW-1185">Reference proteome</keyword>
<organism evidence="1 2">
    <name type="scientific">Termititenax aidoneus</name>
    <dbReference type="NCBI Taxonomy" id="2218524"/>
    <lineage>
        <taxon>Bacteria</taxon>
        <taxon>Bacillati</taxon>
        <taxon>Candidatus Margulisiibacteriota</taxon>
        <taxon>Candidatus Termititenacia</taxon>
        <taxon>Candidatus Termititenacales</taxon>
        <taxon>Candidatus Termititenacaceae</taxon>
        <taxon>Candidatus Termititenax</taxon>
    </lineage>
</organism>
<evidence type="ECO:0000313" key="2">
    <source>
        <dbReference type="Proteomes" id="UP000269352"/>
    </source>
</evidence>
<evidence type="ECO:0000313" key="1">
    <source>
        <dbReference type="EMBL" id="GBR73868.1"/>
    </source>
</evidence>